<accession>A0A1D3LBX8</accession>
<gene>
    <name evidence="2" type="ORF">PCHDK_000560800</name>
</gene>
<name>A0A1D3LBX8_PLACE</name>
<feature type="compositionally biased region" description="Low complexity" evidence="1">
    <location>
        <begin position="289"/>
        <end position="301"/>
    </location>
</feature>
<evidence type="ECO:0000313" key="2">
    <source>
        <dbReference type="EMBL" id="SCL99218.1"/>
    </source>
</evidence>
<feature type="compositionally biased region" description="Basic and acidic residues" evidence="1">
    <location>
        <begin position="418"/>
        <end position="435"/>
    </location>
</feature>
<evidence type="ECO:0000256" key="1">
    <source>
        <dbReference type="SAM" id="MobiDB-lite"/>
    </source>
</evidence>
<feature type="region of interest" description="Disordered" evidence="1">
    <location>
        <begin position="242"/>
        <end position="519"/>
    </location>
</feature>
<feature type="compositionally biased region" description="Basic and acidic residues" evidence="1">
    <location>
        <begin position="341"/>
        <end position="361"/>
    </location>
</feature>
<sequence>MLCGLLIEADGYFNGKDVDAQKINDEPDIKSYCRNGGCKTNEEHINALIAYIFKLFKESINSDEYNDYDEYLLMWISDKLYNMHKEAKNIKRGYVDPITLNQAYEKYLKKHKVILDYWDLLGIIPGLKNANLKYMTEFYKLLNNICNTIKEYNDNGVESKKLSKNSIGCRRQYRTLYNNISECKSYLHLLNKLKGIYDDFRSFAIKENSSNIKLADNLEKLTLENGKEMSAVRTFRSYNFSNQQCKGKKKKKTDKPSLQSSSKKESLPPKEPLKQDSPEPAPPSPQEPQPETQQSSSTTPSEEPPAKVGLSSSSLQESQKPGKNDQNEPKDSGKETGGSKSEIKGPEVGSEKKNGEDKEPRTPSGGEGSQISKGDGSNGESSGTNAGKGDSEGGSGDSDGKGAKDSQPGGSSSGTENRGQESSDKDSGSNTEDKNNLQIDKGITQDNSMKQHEGLSTSGGSVDDSPKDKESTDSTMEQHQQNGSLEPNPQEKPQDSPKETPPIQEPETKESEQQPFLII</sequence>
<feature type="compositionally biased region" description="Pro residues" evidence="1">
    <location>
        <begin position="279"/>
        <end position="288"/>
    </location>
</feature>
<dbReference type="AlphaFoldDB" id="A0A1D3LBX8"/>
<dbReference type="EMBL" id="FMIO01000576">
    <property type="protein sequence ID" value="SCL99218.1"/>
    <property type="molecule type" value="Genomic_DNA"/>
</dbReference>
<proteinExistence type="predicted"/>
<dbReference type="Proteomes" id="UP000195879">
    <property type="component" value="Unassembled WGS sequence"/>
</dbReference>
<feature type="compositionally biased region" description="Basic and acidic residues" evidence="1">
    <location>
        <begin position="320"/>
        <end position="334"/>
    </location>
</feature>
<organism evidence="2 3">
    <name type="scientific">Plasmodium chabaudi adami</name>
    <dbReference type="NCBI Taxonomy" id="5826"/>
    <lineage>
        <taxon>Eukaryota</taxon>
        <taxon>Sar</taxon>
        <taxon>Alveolata</taxon>
        <taxon>Apicomplexa</taxon>
        <taxon>Aconoidasida</taxon>
        <taxon>Haemosporida</taxon>
        <taxon>Plasmodiidae</taxon>
        <taxon>Plasmodium</taxon>
        <taxon>Plasmodium (Vinckeia)</taxon>
    </lineage>
</organism>
<dbReference type="Pfam" id="PF06022">
    <property type="entry name" value="Cir_Bir_Yir"/>
    <property type="match status" value="1"/>
</dbReference>
<dbReference type="InterPro" id="IPR006477">
    <property type="entry name" value="Yir_bir_cir"/>
</dbReference>
<feature type="compositionally biased region" description="Polar residues" evidence="1">
    <location>
        <begin position="310"/>
        <end position="319"/>
    </location>
</feature>
<feature type="compositionally biased region" description="Polar residues" evidence="1">
    <location>
        <begin position="408"/>
        <end position="417"/>
    </location>
</feature>
<feature type="compositionally biased region" description="Polar residues" evidence="1">
    <location>
        <begin position="473"/>
        <end position="487"/>
    </location>
</feature>
<feature type="compositionally biased region" description="Polar residues" evidence="1">
    <location>
        <begin position="444"/>
        <end position="460"/>
    </location>
</feature>
<feature type="compositionally biased region" description="Basic and acidic residues" evidence="1">
    <location>
        <begin position="262"/>
        <end position="277"/>
    </location>
</feature>
<protein>
    <submittedName>
        <fullName evidence="2">Plasmodium variant antigen protein Cir/Yir/Bir, putative</fullName>
    </submittedName>
</protein>
<reference evidence="2 3" key="1">
    <citation type="submission" date="2016-08" db="EMBL/GenBank/DDBJ databases">
        <authorList>
            <consortium name="Pathogen Informatics"/>
        </authorList>
    </citation>
    <scope>NUCLEOTIDE SEQUENCE [LARGE SCALE GENOMIC DNA]</scope>
    <source>
        <strain evidence="2 3">DK</strain>
    </source>
</reference>
<evidence type="ECO:0000313" key="3">
    <source>
        <dbReference type="Proteomes" id="UP000195879"/>
    </source>
</evidence>